<name>A0ABY4VT34_9BURK</name>
<dbReference type="Proteomes" id="UP001056648">
    <property type="component" value="Chromosome 2"/>
</dbReference>
<organism evidence="1 2">
    <name type="scientific">Cupriavidus gilardii</name>
    <dbReference type="NCBI Taxonomy" id="82541"/>
    <lineage>
        <taxon>Bacteria</taxon>
        <taxon>Pseudomonadati</taxon>
        <taxon>Pseudomonadota</taxon>
        <taxon>Betaproteobacteria</taxon>
        <taxon>Burkholderiales</taxon>
        <taxon>Burkholderiaceae</taxon>
        <taxon>Cupriavidus</taxon>
    </lineage>
</organism>
<evidence type="ECO:0000313" key="2">
    <source>
        <dbReference type="Proteomes" id="UP001056648"/>
    </source>
</evidence>
<evidence type="ECO:0000313" key="1">
    <source>
        <dbReference type="EMBL" id="USE78951.1"/>
    </source>
</evidence>
<reference evidence="1" key="1">
    <citation type="submission" date="2022-06" db="EMBL/GenBank/DDBJ databases">
        <title>Complete genome sequence and characterization of Cupriavidus gilardii QJ1 isolated from contaminating cells.</title>
        <authorList>
            <person name="Qi J."/>
        </authorList>
    </citation>
    <scope>NUCLEOTIDE SEQUENCE</scope>
    <source>
        <strain evidence="1">QJ1</strain>
    </source>
</reference>
<dbReference type="RefSeq" id="WP_252252687.1">
    <property type="nucleotide sequence ID" value="NZ_CP098736.1"/>
</dbReference>
<proteinExistence type="predicted"/>
<protein>
    <recommendedName>
        <fullName evidence="3">ASCH domain-containing protein</fullName>
    </recommendedName>
</protein>
<keyword evidence="2" id="KW-1185">Reference proteome</keyword>
<accession>A0ABY4VT34</accession>
<dbReference type="EMBL" id="CP098736">
    <property type="protein sequence ID" value="USE78951.1"/>
    <property type="molecule type" value="Genomic_DNA"/>
</dbReference>
<sequence length="203" mass="23561">MKERPILFSGAMVRAIFDGRKTQTRRVAKEFAGRDDLDAILRRFPHQDGCPYGRPGDRLWVRETWQHENYPLGPYEPDCTVFYRADYLDDPLGPDLERSVDGIRRRWNPSIHMPRTACRLVLEVTGVRVERLQDISYEDAIAEGMFDPGTIESTYPLTGETGEQLGRRLSHPQRSFAILWEELNGPGAWDANPWVWVVEFRRV</sequence>
<evidence type="ECO:0008006" key="3">
    <source>
        <dbReference type="Google" id="ProtNLM"/>
    </source>
</evidence>
<gene>
    <name evidence="1" type="ORF">NDR89_20150</name>
</gene>